<name>A0A843YY66_LEUME</name>
<dbReference type="InterPro" id="IPR001173">
    <property type="entry name" value="Glyco_trans_2-like"/>
</dbReference>
<dbReference type="GO" id="GO:0016757">
    <property type="term" value="F:glycosyltransferase activity"/>
    <property type="evidence" value="ECO:0007669"/>
    <property type="project" value="UniProtKB-KW"/>
</dbReference>
<evidence type="ECO:0000256" key="2">
    <source>
        <dbReference type="ARBA" id="ARBA00022679"/>
    </source>
</evidence>
<organism evidence="4 5">
    <name type="scientific">Leuconostoc mesenteroides</name>
    <dbReference type="NCBI Taxonomy" id="1245"/>
    <lineage>
        <taxon>Bacteria</taxon>
        <taxon>Bacillati</taxon>
        <taxon>Bacillota</taxon>
        <taxon>Bacilli</taxon>
        <taxon>Lactobacillales</taxon>
        <taxon>Lactobacillaceae</taxon>
        <taxon>Leuconostoc</taxon>
    </lineage>
</organism>
<evidence type="ECO:0000313" key="4">
    <source>
        <dbReference type="EMBL" id="MQR27462.1"/>
    </source>
</evidence>
<reference evidence="4 5" key="1">
    <citation type="submission" date="2019-10" db="EMBL/GenBank/DDBJ databases">
        <title>WGS of Leuconostoc mesenteroides.</title>
        <authorList>
            <person name="Melo Bolivar J."/>
            <person name="Marino-Ramirez L."/>
            <person name="Villamil Diaz L.M."/>
        </authorList>
    </citation>
    <scope>NUCLEOTIDE SEQUENCE [LARGE SCALE GENOMIC DNA]</scope>
    <source>
        <strain evidence="4 5">M11</strain>
    </source>
</reference>
<proteinExistence type="predicted"/>
<dbReference type="PANTHER" id="PTHR22916:SF51">
    <property type="entry name" value="GLYCOSYLTRANSFERASE EPSH-RELATED"/>
    <property type="match status" value="1"/>
</dbReference>
<dbReference type="CDD" id="cd00761">
    <property type="entry name" value="Glyco_tranf_GTA_type"/>
    <property type="match status" value="1"/>
</dbReference>
<dbReference type="Pfam" id="PF00535">
    <property type="entry name" value="Glycos_transf_2"/>
    <property type="match status" value="1"/>
</dbReference>
<gene>
    <name evidence="4" type="ORF">GFV13_09445</name>
</gene>
<dbReference type="AlphaFoldDB" id="A0A843YY66"/>
<evidence type="ECO:0000259" key="3">
    <source>
        <dbReference type="Pfam" id="PF00535"/>
    </source>
</evidence>
<keyword evidence="1" id="KW-0328">Glycosyltransferase</keyword>
<dbReference type="Gene3D" id="3.90.550.10">
    <property type="entry name" value="Spore Coat Polysaccharide Biosynthesis Protein SpsA, Chain A"/>
    <property type="match status" value="1"/>
</dbReference>
<protein>
    <submittedName>
        <fullName evidence="4">Glycosyltransferase</fullName>
    </submittedName>
</protein>
<feature type="domain" description="Glycosyltransferase 2-like" evidence="3">
    <location>
        <begin position="7"/>
        <end position="119"/>
    </location>
</feature>
<accession>A0A843YY66</accession>
<keyword evidence="2 4" id="KW-0808">Transferase</keyword>
<comment type="caution">
    <text evidence="4">The sequence shown here is derived from an EMBL/GenBank/DDBJ whole genome shotgun (WGS) entry which is preliminary data.</text>
</comment>
<dbReference type="Proteomes" id="UP000469952">
    <property type="component" value="Unassembled WGS sequence"/>
</dbReference>
<evidence type="ECO:0000256" key="1">
    <source>
        <dbReference type="ARBA" id="ARBA00022676"/>
    </source>
</evidence>
<evidence type="ECO:0000313" key="5">
    <source>
        <dbReference type="Proteomes" id="UP000469952"/>
    </source>
</evidence>
<dbReference type="PANTHER" id="PTHR22916">
    <property type="entry name" value="GLYCOSYLTRANSFERASE"/>
    <property type="match status" value="1"/>
</dbReference>
<dbReference type="RefSeq" id="WP_153245509.1">
    <property type="nucleotide sequence ID" value="NZ_WIPA01000020.1"/>
</dbReference>
<dbReference type="SUPFAM" id="SSF53448">
    <property type="entry name" value="Nucleotide-diphospho-sugar transferases"/>
    <property type="match status" value="1"/>
</dbReference>
<sequence>MSPILLSIVVPIYNVYDEFEILGEELLSFITKVTGAEVLLIDDGSNDGSGDLADNFASSSERITVIHQDNAGLSAARNKGLLRASGKYIWFLDGDDLFNQDTISNTLEDLRLGDIDVLWYPHETFTKFISSEKLEQPDTNYDVHLDKTQATGVDMLVYLGNSKVENYAWSYIARTELLRENNITFPLSRSYEDVATTYKVFFLSKEIKISSSNLVYYRQRQDSIITKIGFNNIDDVLIVNDEVEVFLKDKKIDDIKNLLMFKNVMLAEEFLTFNKKKLQKDDPERFKSLSKTINLKINEISSRGFSLKNRVKLALVKLRVFFIIKRIKNMVHS</sequence>
<dbReference type="EMBL" id="WIPA01000020">
    <property type="protein sequence ID" value="MQR27462.1"/>
    <property type="molecule type" value="Genomic_DNA"/>
</dbReference>
<dbReference type="InterPro" id="IPR029044">
    <property type="entry name" value="Nucleotide-diphossugar_trans"/>
</dbReference>